<organism evidence="2">
    <name type="scientific">marine metagenome</name>
    <dbReference type="NCBI Taxonomy" id="408172"/>
    <lineage>
        <taxon>unclassified sequences</taxon>
        <taxon>metagenomes</taxon>
        <taxon>ecological metagenomes</taxon>
    </lineage>
</organism>
<evidence type="ECO:0000313" key="2">
    <source>
        <dbReference type="EMBL" id="SVD90612.1"/>
    </source>
</evidence>
<evidence type="ECO:0000256" key="1">
    <source>
        <dbReference type="SAM" id="MobiDB-lite"/>
    </source>
</evidence>
<proteinExistence type="predicted"/>
<feature type="non-terminal residue" evidence="2">
    <location>
        <position position="259"/>
    </location>
</feature>
<feature type="region of interest" description="Disordered" evidence="1">
    <location>
        <begin position="1"/>
        <end position="28"/>
    </location>
</feature>
<sequence>SGNSSLLSNTEPNAYDIEQGIKDSPYGDAGSLEITAQTLKLADRSKISSDSFTSGDGGNVVITTGDLGLENHSAIYAGSLSTGDGGKIEINSASMTLADKSAVVADVRASGQGGSIGIKLEEMKLDNSLIFGSTTGSGKGSSITVESGLISLLNGARIESATSGAGAAGSLEIEAVNISIAGEGEGFDPKDIEGGETGKMASSGLVTSTRSEGAAGTISVNGSVLDMMGGLVSSSSVGNGNAGEVTITVPEVRVLAGGE</sequence>
<dbReference type="InterPro" id="IPR011050">
    <property type="entry name" value="Pectin_lyase_fold/virulence"/>
</dbReference>
<name>A0A382Z544_9ZZZZ</name>
<dbReference type="InterPro" id="IPR012334">
    <property type="entry name" value="Pectin_lyas_fold"/>
</dbReference>
<feature type="non-terminal residue" evidence="2">
    <location>
        <position position="1"/>
    </location>
</feature>
<reference evidence="2" key="1">
    <citation type="submission" date="2018-05" db="EMBL/GenBank/DDBJ databases">
        <authorList>
            <person name="Lanie J.A."/>
            <person name="Ng W.-L."/>
            <person name="Kazmierczak K.M."/>
            <person name="Andrzejewski T.M."/>
            <person name="Davidsen T.M."/>
            <person name="Wayne K.J."/>
            <person name="Tettelin H."/>
            <person name="Glass J.I."/>
            <person name="Rusch D."/>
            <person name="Podicherti R."/>
            <person name="Tsui H.-C.T."/>
            <person name="Winkler M.E."/>
        </authorList>
    </citation>
    <scope>NUCLEOTIDE SEQUENCE</scope>
</reference>
<protein>
    <recommendedName>
        <fullName evidence="3">Filamentous haemagglutinin FhaB/tRNA nuclease CdiA-like TPS domain-containing protein</fullName>
    </recommendedName>
</protein>
<accession>A0A382Z544</accession>
<dbReference type="SUPFAM" id="SSF51126">
    <property type="entry name" value="Pectin lyase-like"/>
    <property type="match status" value="1"/>
</dbReference>
<dbReference type="Gene3D" id="2.160.20.10">
    <property type="entry name" value="Single-stranded right-handed beta-helix, Pectin lyase-like"/>
    <property type="match status" value="1"/>
</dbReference>
<dbReference type="AlphaFoldDB" id="A0A382Z544"/>
<dbReference type="EMBL" id="UINC01181098">
    <property type="protein sequence ID" value="SVD90612.1"/>
    <property type="molecule type" value="Genomic_DNA"/>
</dbReference>
<feature type="compositionally biased region" description="Polar residues" evidence="1">
    <location>
        <begin position="1"/>
        <end position="12"/>
    </location>
</feature>
<evidence type="ECO:0008006" key="3">
    <source>
        <dbReference type="Google" id="ProtNLM"/>
    </source>
</evidence>
<gene>
    <name evidence="2" type="ORF">METZ01_LOCUS443466</name>
</gene>